<evidence type="ECO:0000256" key="7">
    <source>
        <dbReference type="SAM" id="MobiDB-lite"/>
    </source>
</evidence>
<dbReference type="InterPro" id="IPR000109">
    <property type="entry name" value="POT_fam"/>
</dbReference>
<feature type="transmembrane region" description="Helical" evidence="8">
    <location>
        <begin position="298"/>
        <end position="321"/>
    </location>
</feature>
<dbReference type="PROSITE" id="PS01022">
    <property type="entry name" value="PTR2_1"/>
    <property type="match status" value="1"/>
</dbReference>
<dbReference type="Gene3D" id="1.20.1250.20">
    <property type="entry name" value="MFS general substrate transporter like domains"/>
    <property type="match status" value="1"/>
</dbReference>
<evidence type="ECO:0000313" key="10">
    <source>
        <dbReference type="Proteomes" id="UP001283361"/>
    </source>
</evidence>
<gene>
    <name evidence="9" type="ORF">RRG08_035805</name>
</gene>
<dbReference type="EMBL" id="JAWDGP010006087">
    <property type="protein sequence ID" value="KAK3747375.1"/>
    <property type="molecule type" value="Genomic_DNA"/>
</dbReference>
<feature type="transmembrane region" description="Helical" evidence="8">
    <location>
        <begin position="442"/>
        <end position="462"/>
    </location>
</feature>
<dbReference type="Proteomes" id="UP001283361">
    <property type="component" value="Unassembled WGS sequence"/>
</dbReference>
<keyword evidence="4" id="KW-0653">Protein transport</keyword>
<feature type="transmembrane region" description="Helical" evidence="8">
    <location>
        <begin position="120"/>
        <end position="139"/>
    </location>
</feature>
<feature type="transmembrane region" description="Helical" evidence="8">
    <location>
        <begin position="89"/>
        <end position="108"/>
    </location>
</feature>
<feature type="transmembrane region" description="Helical" evidence="8">
    <location>
        <begin position="217"/>
        <end position="237"/>
    </location>
</feature>
<evidence type="ECO:0000256" key="4">
    <source>
        <dbReference type="ARBA" id="ARBA00022856"/>
    </source>
</evidence>
<dbReference type="GO" id="GO:0022857">
    <property type="term" value="F:transmembrane transporter activity"/>
    <property type="evidence" value="ECO:0007669"/>
    <property type="project" value="InterPro"/>
</dbReference>
<feature type="transmembrane region" description="Helical" evidence="8">
    <location>
        <begin position="46"/>
        <end position="69"/>
    </location>
</feature>
<name>A0AAE1CZI9_9GAST</name>
<keyword evidence="4" id="KW-0813">Transport</keyword>
<evidence type="ECO:0000256" key="3">
    <source>
        <dbReference type="ARBA" id="ARBA00022692"/>
    </source>
</evidence>
<dbReference type="AlphaFoldDB" id="A0AAE1CZI9"/>
<feature type="transmembrane region" description="Helical" evidence="8">
    <location>
        <begin position="516"/>
        <end position="538"/>
    </location>
</feature>
<feature type="transmembrane region" description="Helical" evidence="8">
    <location>
        <begin position="192"/>
        <end position="211"/>
    </location>
</feature>
<dbReference type="GO" id="GO:0016020">
    <property type="term" value="C:membrane"/>
    <property type="evidence" value="ECO:0007669"/>
    <property type="project" value="UniProtKB-SubCell"/>
</dbReference>
<evidence type="ECO:0000256" key="5">
    <source>
        <dbReference type="ARBA" id="ARBA00022989"/>
    </source>
</evidence>
<dbReference type="SUPFAM" id="SSF103473">
    <property type="entry name" value="MFS general substrate transporter"/>
    <property type="match status" value="1"/>
</dbReference>
<evidence type="ECO:0000313" key="9">
    <source>
        <dbReference type="EMBL" id="KAK3747375.1"/>
    </source>
</evidence>
<organism evidence="9 10">
    <name type="scientific">Elysia crispata</name>
    <name type="common">lettuce slug</name>
    <dbReference type="NCBI Taxonomy" id="231223"/>
    <lineage>
        <taxon>Eukaryota</taxon>
        <taxon>Metazoa</taxon>
        <taxon>Spiralia</taxon>
        <taxon>Lophotrochozoa</taxon>
        <taxon>Mollusca</taxon>
        <taxon>Gastropoda</taxon>
        <taxon>Heterobranchia</taxon>
        <taxon>Euthyneura</taxon>
        <taxon>Panpulmonata</taxon>
        <taxon>Sacoglossa</taxon>
        <taxon>Placobranchoidea</taxon>
        <taxon>Plakobranchidae</taxon>
        <taxon>Elysia</taxon>
    </lineage>
</organism>
<feature type="transmembrane region" description="Helical" evidence="8">
    <location>
        <begin position="474"/>
        <end position="496"/>
    </location>
</feature>
<evidence type="ECO:0000256" key="2">
    <source>
        <dbReference type="ARBA" id="ARBA00005982"/>
    </source>
</evidence>
<dbReference type="PANTHER" id="PTHR11654">
    <property type="entry name" value="OLIGOPEPTIDE TRANSPORTER-RELATED"/>
    <property type="match status" value="1"/>
</dbReference>
<keyword evidence="10" id="KW-1185">Reference proteome</keyword>
<protein>
    <submittedName>
        <fullName evidence="9">Uncharacterized protein</fullName>
    </submittedName>
</protein>
<sequence>MERSEQGTANNETDPLIDNSSCAADACTDSVEIRAFPMRGRGGLKVVLLILVTNMFECLTSFSILAGVLLFCTSSLSINQVDATSINQVFSGFVFVMPVLGGFIADSYLGRYRTVYSSGILYITGLLLLPASAVNYSDWDVIYFRLSARHYFFTSLVLICLGTGGVKSTLGPFGAQQIESRGEKAVESFFNWFYWMINVGGTIGVTLVAYVQQEISFVWGFFIPTISLTVGLLIFMAGQSKYKKTAPEGSILTTAFGIFKQGACRTRPEPNIALPEGSERKMLARSKKSFGGSFDDHLVDGITCVIRVAPFCAFMVMFWALNAQMNNTFFAQAERMDVRLGGGVNVPAAAISAFNGIGIIILIPAVNRVIYPFFDRIGYQLSQLKKMGIGLVLAAVGMIVAGIVEIYRKKVLHSEGGSHVQVLAGETFTASNMSAFVLVPQYVLIGLSEIFASITAMEFVYSQTPLAMQGLTTGLFYASIGIGNWVSSAILAIVEGTTRNDPWWSSDINNAKMENLMFLLAGLMLVNVAGFCAVAHFYTYQDPSRFEASVCGQNKDISVEQNRELDDCTEEEERATNSGSNEAKGTDRLAALV</sequence>
<evidence type="ECO:0000256" key="6">
    <source>
        <dbReference type="ARBA" id="ARBA00023136"/>
    </source>
</evidence>
<comment type="subcellular location">
    <subcellularLocation>
        <location evidence="1">Membrane</location>
        <topology evidence="1">Multi-pass membrane protein</topology>
    </subcellularLocation>
</comment>
<keyword evidence="4" id="KW-0571">Peptide transport</keyword>
<evidence type="ECO:0000256" key="1">
    <source>
        <dbReference type="ARBA" id="ARBA00004141"/>
    </source>
</evidence>
<evidence type="ECO:0000256" key="8">
    <source>
        <dbReference type="SAM" id="Phobius"/>
    </source>
</evidence>
<feature type="transmembrane region" description="Helical" evidence="8">
    <location>
        <begin position="346"/>
        <end position="366"/>
    </location>
</feature>
<feature type="transmembrane region" description="Helical" evidence="8">
    <location>
        <begin position="387"/>
        <end position="407"/>
    </location>
</feature>
<accession>A0AAE1CZI9</accession>
<feature type="region of interest" description="Disordered" evidence="7">
    <location>
        <begin position="572"/>
        <end position="593"/>
    </location>
</feature>
<comment type="caution">
    <text evidence="9">The sequence shown here is derived from an EMBL/GenBank/DDBJ whole genome shotgun (WGS) entry which is preliminary data.</text>
</comment>
<proteinExistence type="inferred from homology"/>
<dbReference type="Pfam" id="PF00854">
    <property type="entry name" value="PTR2"/>
    <property type="match status" value="1"/>
</dbReference>
<reference evidence="9" key="1">
    <citation type="journal article" date="2023" name="G3 (Bethesda)">
        <title>A reference genome for the long-term kleptoplast-retaining sea slug Elysia crispata morphotype clarki.</title>
        <authorList>
            <person name="Eastman K.E."/>
            <person name="Pendleton A.L."/>
            <person name="Shaikh M.A."/>
            <person name="Suttiyut T."/>
            <person name="Ogas R."/>
            <person name="Tomko P."/>
            <person name="Gavelis G."/>
            <person name="Widhalm J.R."/>
            <person name="Wisecaver J.H."/>
        </authorList>
    </citation>
    <scope>NUCLEOTIDE SEQUENCE</scope>
    <source>
        <strain evidence="9">ECLA1</strain>
    </source>
</reference>
<dbReference type="InterPro" id="IPR036259">
    <property type="entry name" value="MFS_trans_sf"/>
</dbReference>
<keyword evidence="6 8" id="KW-0472">Membrane</keyword>
<dbReference type="GO" id="GO:0006857">
    <property type="term" value="P:oligopeptide transport"/>
    <property type="evidence" value="ECO:0007669"/>
    <property type="project" value="InterPro"/>
</dbReference>
<dbReference type="InterPro" id="IPR018456">
    <property type="entry name" value="PTR2_symporter_CS"/>
</dbReference>
<keyword evidence="5 8" id="KW-1133">Transmembrane helix</keyword>
<comment type="similarity">
    <text evidence="2">Belongs to the major facilitator superfamily. Proton-dependent oligopeptide transporter (POT/PTR) (TC 2.A.17) family.</text>
</comment>
<keyword evidence="3 8" id="KW-0812">Transmembrane</keyword>